<name>A0A8X6S923_TRICX</name>
<gene>
    <name evidence="2" type="ORF">TNCV_3505981</name>
</gene>
<feature type="region of interest" description="Disordered" evidence="1">
    <location>
        <begin position="65"/>
        <end position="129"/>
    </location>
</feature>
<protein>
    <submittedName>
        <fullName evidence="2">Uncharacterized protein</fullName>
    </submittedName>
</protein>
<evidence type="ECO:0000313" key="2">
    <source>
        <dbReference type="EMBL" id="GFY02718.1"/>
    </source>
</evidence>
<organism evidence="2 3">
    <name type="scientific">Trichonephila clavipes</name>
    <name type="common">Golden silk orbweaver</name>
    <name type="synonym">Nephila clavipes</name>
    <dbReference type="NCBI Taxonomy" id="2585209"/>
    <lineage>
        <taxon>Eukaryota</taxon>
        <taxon>Metazoa</taxon>
        <taxon>Ecdysozoa</taxon>
        <taxon>Arthropoda</taxon>
        <taxon>Chelicerata</taxon>
        <taxon>Arachnida</taxon>
        <taxon>Araneae</taxon>
        <taxon>Araneomorphae</taxon>
        <taxon>Entelegynae</taxon>
        <taxon>Araneoidea</taxon>
        <taxon>Nephilidae</taxon>
        <taxon>Trichonephila</taxon>
    </lineage>
</organism>
<evidence type="ECO:0000256" key="1">
    <source>
        <dbReference type="SAM" id="MobiDB-lite"/>
    </source>
</evidence>
<evidence type="ECO:0000313" key="3">
    <source>
        <dbReference type="Proteomes" id="UP000887159"/>
    </source>
</evidence>
<proteinExistence type="predicted"/>
<comment type="caution">
    <text evidence="2">The sequence shown here is derived from an EMBL/GenBank/DDBJ whole genome shotgun (WGS) entry which is preliminary data.</text>
</comment>
<keyword evidence="3" id="KW-1185">Reference proteome</keyword>
<dbReference type="AlphaFoldDB" id="A0A8X6S923"/>
<dbReference type="EMBL" id="BMAU01021233">
    <property type="protein sequence ID" value="GFY02718.1"/>
    <property type="molecule type" value="Genomic_DNA"/>
</dbReference>
<accession>A0A8X6S923</accession>
<reference evidence="2" key="1">
    <citation type="submission" date="2020-08" db="EMBL/GenBank/DDBJ databases">
        <title>Multicomponent nature underlies the extraordinary mechanical properties of spider dragline silk.</title>
        <authorList>
            <person name="Kono N."/>
            <person name="Nakamura H."/>
            <person name="Mori M."/>
            <person name="Yoshida Y."/>
            <person name="Ohtoshi R."/>
            <person name="Malay A.D."/>
            <person name="Moran D.A.P."/>
            <person name="Tomita M."/>
            <person name="Numata K."/>
            <person name="Arakawa K."/>
        </authorList>
    </citation>
    <scope>NUCLEOTIDE SEQUENCE</scope>
</reference>
<dbReference type="Proteomes" id="UP000887159">
    <property type="component" value="Unassembled WGS sequence"/>
</dbReference>
<sequence length="129" mass="14967">MDPKLRKPLDKTDYPCTKNAIGLCRYCYSTPPPMSRWIVWRLQTFNNPSAERLFYEYPNIERKKQKNIFERHRNPNPTPTTSHDASRPTVTEEPSGETSMKIPLPNTPQASRPGTPENFGPTFENCRKL</sequence>